<sequence>MKENHFNTIRDMTNKRIDMERCFSIWRVDPPWHPWYFKGLNKKRGAGKGSLEYFVTPIKANRMIIEIGGSLSFDYLYRTLLAIAESLPFPAIPVSQELLDKWEAERNEIQEKNVNPLRWEYLIRNNIMNCHRYTDFYDIEFARYGPKIR</sequence>
<proteinExistence type="inferred from homology"/>
<evidence type="ECO:0000313" key="7">
    <source>
        <dbReference type="Proteomes" id="UP000676336"/>
    </source>
</evidence>
<dbReference type="Pfam" id="PF00252">
    <property type="entry name" value="Ribosomal_L16"/>
    <property type="match status" value="1"/>
</dbReference>
<dbReference type="GO" id="GO:0019843">
    <property type="term" value="F:rRNA binding"/>
    <property type="evidence" value="ECO:0007669"/>
    <property type="project" value="InterPro"/>
</dbReference>
<dbReference type="PANTHER" id="PTHR12220">
    <property type="entry name" value="50S/60S RIBOSOMAL PROTEIN L16"/>
    <property type="match status" value="1"/>
</dbReference>
<comment type="caution">
    <text evidence="6">The sequence shown here is derived from an EMBL/GenBank/DDBJ whole genome shotgun (WGS) entry which is preliminary data.</text>
</comment>
<evidence type="ECO:0000256" key="1">
    <source>
        <dbReference type="ARBA" id="ARBA00008931"/>
    </source>
</evidence>
<dbReference type="GO" id="GO:0003735">
    <property type="term" value="F:structural constituent of ribosome"/>
    <property type="evidence" value="ECO:0007669"/>
    <property type="project" value="InterPro"/>
</dbReference>
<dbReference type="InterPro" id="IPR047873">
    <property type="entry name" value="Ribosomal_uL16"/>
</dbReference>
<dbReference type="AlphaFoldDB" id="A0A8S3IN55"/>
<dbReference type="InterPro" id="IPR016180">
    <property type="entry name" value="Ribosomal_uL16_dom"/>
</dbReference>
<protein>
    <recommendedName>
        <fullName evidence="4">Large ribosomal subunit protein uL16m</fullName>
    </recommendedName>
    <alternativeName>
        <fullName evidence="5">39S ribosomal protein L16, mitochondrial</fullName>
    </alternativeName>
</protein>
<dbReference type="PANTHER" id="PTHR12220:SF13">
    <property type="entry name" value="LARGE RIBOSOMAL SUBUNIT PROTEIN UL16M"/>
    <property type="match status" value="1"/>
</dbReference>
<evidence type="ECO:0000256" key="5">
    <source>
        <dbReference type="ARBA" id="ARBA00035440"/>
    </source>
</evidence>
<evidence type="ECO:0000256" key="3">
    <source>
        <dbReference type="ARBA" id="ARBA00023274"/>
    </source>
</evidence>
<evidence type="ECO:0000256" key="4">
    <source>
        <dbReference type="ARBA" id="ARBA00035302"/>
    </source>
</evidence>
<accession>A0A8S3IN55</accession>
<name>A0A8S3IN55_9BILA</name>
<dbReference type="GO" id="GO:0032543">
    <property type="term" value="P:mitochondrial translation"/>
    <property type="evidence" value="ECO:0007669"/>
    <property type="project" value="TreeGrafter"/>
</dbReference>
<dbReference type="GO" id="GO:0005762">
    <property type="term" value="C:mitochondrial large ribosomal subunit"/>
    <property type="evidence" value="ECO:0007669"/>
    <property type="project" value="TreeGrafter"/>
</dbReference>
<evidence type="ECO:0000313" key="6">
    <source>
        <dbReference type="EMBL" id="CAF5202903.1"/>
    </source>
</evidence>
<evidence type="ECO:0000256" key="2">
    <source>
        <dbReference type="ARBA" id="ARBA00022980"/>
    </source>
</evidence>
<dbReference type="InterPro" id="IPR036920">
    <property type="entry name" value="Ribosomal_uL16_sf"/>
</dbReference>
<dbReference type="Gene3D" id="3.90.1170.10">
    <property type="entry name" value="Ribosomal protein L10e/L16"/>
    <property type="match status" value="1"/>
</dbReference>
<dbReference type="InterPro" id="IPR000114">
    <property type="entry name" value="Ribosomal_uL16_bact-type"/>
</dbReference>
<comment type="similarity">
    <text evidence="1">Belongs to the universal ribosomal protein uL16 family.</text>
</comment>
<keyword evidence="2" id="KW-0689">Ribosomal protein</keyword>
<gene>
    <name evidence="6" type="ORF">SMN809_LOCUS76061</name>
</gene>
<dbReference type="SUPFAM" id="SSF54686">
    <property type="entry name" value="Ribosomal protein L16p/L10e"/>
    <property type="match status" value="1"/>
</dbReference>
<reference evidence="6" key="1">
    <citation type="submission" date="2021-02" db="EMBL/GenBank/DDBJ databases">
        <authorList>
            <person name="Nowell W R."/>
        </authorList>
    </citation>
    <scope>NUCLEOTIDE SEQUENCE</scope>
</reference>
<dbReference type="EMBL" id="CAJOBI010333956">
    <property type="protein sequence ID" value="CAF5202903.1"/>
    <property type="molecule type" value="Genomic_DNA"/>
</dbReference>
<keyword evidence="3" id="KW-0687">Ribonucleoprotein</keyword>
<dbReference type="CDD" id="cd01433">
    <property type="entry name" value="Ribosomal_L16_L10e"/>
    <property type="match status" value="1"/>
</dbReference>
<organism evidence="6 7">
    <name type="scientific">Rotaria magnacalcarata</name>
    <dbReference type="NCBI Taxonomy" id="392030"/>
    <lineage>
        <taxon>Eukaryota</taxon>
        <taxon>Metazoa</taxon>
        <taxon>Spiralia</taxon>
        <taxon>Gnathifera</taxon>
        <taxon>Rotifera</taxon>
        <taxon>Eurotatoria</taxon>
        <taxon>Bdelloidea</taxon>
        <taxon>Philodinida</taxon>
        <taxon>Philodinidae</taxon>
        <taxon>Rotaria</taxon>
    </lineage>
</organism>
<dbReference type="Proteomes" id="UP000676336">
    <property type="component" value="Unassembled WGS sequence"/>
</dbReference>